<evidence type="ECO:0000313" key="2">
    <source>
        <dbReference type="EMBL" id="CAK9018187.1"/>
    </source>
</evidence>
<name>A0ABP0JVW7_9DINO</name>
<feature type="compositionally biased region" description="Acidic residues" evidence="1">
    <location>
        <begin position="82"/>
        <end position="96"/>
    </location>
</feature>
<comment type="caution">
    <text evidence="2">The sequence shown here is derived from an EMBL/GenBank/DDBJ whole genome shotgun (WGS) entry which is preliminary data.</text>
</comment>
<reference evidence="2 3" key="1">
    <citation type="submission" date="2024-02" db="EMBL/GenBank/DDBJ databases">
        <authorList>
            <person name="Chen Y."/>
            <person name="Shah S."/>
            <person name="Dougan E. K."/>
            <person name="Thang M."/>
            <person name="Chan C."/>
        </authorList>
    </citation>
    <scope>NUCLEOTIDE SEQUENCE [LARGE SCALE GENOMIC DNA]</scope>
</reference>
<gene>
    <name evidence="2" type="ORF">SCF082_LOCUS13972</name>
</gene>
<keyword evidence="3" id="KW-1185">Reference proteome</keyword>
<evidence type="ECO:0000256" key="1">
    <source>
        <dbReference type="SAM" id="MobiDB-lite"/>
    </source>
</evidence>
<feature type="region of interest" description="Disordered" evidence="1">
    <location>
        <begin position="1"/>
        <end position="115"/>
    </location>
</feature>
<organism evidence="2 3">
    <name type="scientific">Durusdinium trenchii</name>
    <dbReference type="NCBI Taxonomy" id="1381693"/>
    <lineage>
        <taxon>Eukaryota</taxon>
        <taxon>Sar</taxon>
        <taxon>Alveolata</taxon>
        <taxon>Dinophyceae</taxon>
        <taxon>Suessiales</taxon>
        <taxon>Symbiodiniaceae</taxon>
        <taxon>Durusdinium</taxon>
    </lineage>
</organism>
<proteinExistence type="predicted"/>
<dbReference type="EMBL" id="CAXAMM010008691">
    <property type="protein sequence ID" value="CAK9018187.1"/>
    <property type="molecule type" value="Genomic_DNA"/>
</dbReference>
<sequence>MPKPRAYQCRSDHWIESGLSLDHFTDNETSPGGGAPSSSGEGEEEDDRSEDPMERVGQNGPMEESEGPDLPAEMRYFRMDAESENEENEDEQDGGDANDQNGRIRKFDEENGFQD</sequence>
<protein>
    <submittedName>
        <fullName evidence="2">Uncharacterized protein</fullName>
    </submittedName>
</protein>
<accession>A0ABP0JVW7</accession>
<dbReference type="Proteomes" id="UP001642464">
    <property type="component" value="Unassembled WGS sequence"/>
</dbReference>
<evidence type="ECO:0000313" key="3">
    <source>
        <dbReference type="Proteomes" id="UP001642464"/>
    </source>
</evidence>